<proteinExistence type="predicted"/>
<evidence type="ECO:0000313" key="7">
    <source>
        <dbReference type="Proteomes" id="UP000472275"/>
    </source>
</evidence>
<evidence type="ECO:0000256" key="3">
    <source>
        <dbReference type="ARBA" id="ARBA00022989"/>
    </source>
</evidence>
<feature type="transmembrane region" description="Helical" evidence="5">
    <location>
        <begin position="112"/>
        <end position="136"/>
    </location>
</feature>
<feature type="transmembrane region" description="Helical" evidence="5">
    <location>
        <begin position="77"/>
        <end position="100"/>
    </location>
</feature>
<name>A0A663E5D1_AQUCH</name>
<keyword evidence="3 5" id="KW-1133">Transmembrane helix</keyword>
<evidence type="ECO:0000313" key="6">
    <source>
        <dbReference type="Ensembl" id="ENSACCP00020007206.1"/>
    </source>
</evidence>
<dbReference type="Ensembl" id="ENSACCT00020007530.1">
    <property type="protein sequence ID" value="ENSACCP00020007206.1"/>
    <property type="gene ID" value="ENSACCG00020004929.1"/>
</dbReference>
<reference evidence="6" key="1">
    <citation type="submission" date="2025-08" db="UniProtKB">
        <authorList>
            <consortium name="Ensembl"/>
        </authorList>
    </citation>
    <scope>IDENTIFICATION</scope>
</reference>
<keyword evidence="2 5" id="KW-0812">Transmembrane</keyword>
<keyword evidence="4 5" id="KW-0472">Membrane</keyword>
<protein>
    <recommendedName>
        <fullName evidence="8">Major facilitator superfamily (MFS) profile domain-containing protein</fullName>
    </recommendedName>
</protein>
<dbReference type="InterPro" id="IPR036259">
    <property type="entry name" value="MFS_trans_sf"/>
</dbReference>
<dbReference type="SUPFAM" id="SSF103473">
    <property type="entry name" value="MFS general substrate transporter"/>
    <property type="match status" value="1"/>
</dbReference>
<reference evidence="6" key="2">
    <citation type="submission" date="2025-09" db="UniProtKB">
        <authorList>
            <consortium name="Ensembl"/>
        </authorList>
    </citation>
    <scope>IDENTIFICATION</scope>
</reference>
<accession>A0A663E5D1</accession>
<evidence type="ECO:0000256" key="1">
    <source>
        <dbReference type="ARBA" id="ARBA00004141"/>
    </source>
</evidence>
<dbReference type="Proteomes" id="UP000472275">
    <property type="component" value="Chromosome 9"/>
</dbReference>
<dbReference type="PANTHER" id="PTHR23503">
    <property type="entry name" value="SOLUTE CARRIER FAMILY 2"/>
    <property type="match status" value="1"/>
</dbReference>
<evidence type="ECO:0008006" key="8">
    <source>
        <dbReference type="Google" id="ProtNLM"/>
    </source>
</evidence>
<dbReference type="PANTHER" id="PTHR23503:SF22">
    <property type="entry name" value="SOLUTE CARRIER FAMILY 2, FACILITATED GLUCOSE TRANSPORTER MEMBER 11"/>
    <property type="match status" value="1"/>
</dbReference>
<dbReference type="Gene3D" id="1.20.1250.20">
    <property type="entry name" value="MFS general substrate transporter like domains"/>
    <property type="match status" value="1"/>
</dbReference>
<evidence type="ECO:0000256" key="4">
    <source>
        <dbReference type="ARBA" id="ARBA00023136"/>
    </source>
</evidence>
<dbReference type="Pfam" id="PF00083">
    <property type="entry name" value="Sugar_tr"/>
    <property type="match status" value="1"/>
</dbReference>
<dbReference type="InParanoid" id="A0A663E5D1"/>
<evidence type="ECO:0000256" key="2">
    <source>
        <dbReference type="ARBA" id="ARBA00022692"/>
    </source>
</evidence>
<dbReference type="GO" id="GO:0046323">
    <property type="term" value="P:D-glucose import"/>
    <property type="evidence" value="ECO:0007669"/>
    <property type="project" value="TreeGrafter"/>
</dbReference>
<sequence>MQLCGNDSMYFYAAYVFQEAGIPQDKIPYVVISMGSCDLIMSVTYYAGRRPLLLGRCIFMAGWAIVFMVALMEWSWAFMACIFTLILSFGIGPAGVTGILPTEVFDQMSCPVAYMICGSLLWFNLFLVGTALPLIVKSLAHFCYVPFLVDCVCTALYIGFFLPETKGKSFLETLEEFKKWNFKAQTHVVFYKGPEGIKPTM</sequence>
<dbReference type="GO" id="GO:0005886">
    <property type="term" value="C:plasma membrane"/>
    <property type="evidence" value="ECO:0007669"/>
    <property type="project" value="TreeGrafter"/>
</dbReference>
<keyword evidence="7" id="KW-1185">Reference proteome</keyword>
<evidence type="ECO:0000256" key="5">
    <source>
        <dbReference type="SAM" id="Phobius"/>
    </source>
</evidence>
<dbReference type="GO" id="GO:0070837">
    <property type="term" value="P:dehydroascorbic acid transport"/>
    <property type="evidence" value="ECO:0007669"/>
    <property type="project" value="TreeGrafter"/>
</dbReference>
<dbReference type="InterPro" id="IPR045263">
    <property type="entry name" value="GLUT"/>
</dbReference>
<feature type="transmembrane region" description="Helical" evidence="5">
    <location>
        <begin position="53"/>
        <end position="71"/>
    </location>
</feature>
<comment type="subcellular location">
    <subcellularLocation>
        <location evidence="1">Membrane</location>
        <topology evidence="1">Multi-pass membrane protein</topology>
    </subcellularLocation>
</comment>
<dbReference type="AlphaFoldDB" id="A0A663E5D1"/>
<feature type="transmembrane region" description="Helical" evidence="5">
    <location>
        <begin position="142"/>
        <end position="162"/>
    </location>
</feature>
<organism evidence="6 7">
    <name type="scientific">Aquila chrysaetos chrysaetos</name>
    <dbReference type="NCBI Taxonomy" id="223781"/>
    <lineage>
        <taxon>Eukaryota</taxon>
        <taxon>Metazoa</taxon>
        <taxon>Chordata</taxon>
        <taxon>Craniata</taxon>
        <taxon>Vertebrata</taxon>
        <taxon>Euteleostomi</taxon>
        <taxon>Archelosauria</taxon>
        <taxon>Archosauria</taxon>
        <taxon>Dinosauria</taxon>
        <taxon>Saurischia</taxon>
        <taxon>Theropoda</taxon>
        <taxon>Coelurosauria</taxon>
        <taxon>Aves</taxon>
        <taxon>Neognathae</taxon>
        <taxon>Neoaves</taxon>
        <taxon>Telluraves</taxon>
        <taxon>Accipitrimorphae</taxon>
        <taxon>Accipitriformes</taxon>
        <taxon>Accipitridae</taxon>
        <taxon>Accipitrinae</taxon>
        <taxon>Aquila</taxon>
    </lineage>
</organism>
<dbReference type="GeneTree" id="ENSGT00940000161061"/>
<dbReference type="InterPro" id="IPR005828">
    <property type="entry name" value="MFS_sugar_transport-like"/>
</dbReference>
<dbReference type="GO" id="GO:0055056">
    <property type="term" value="F:D-glucose transmembrane transporter activity"/>
    <property type="evidence" value="ECO:0007669"/>
    <property type="project" value="TreeGrafter"/>
</dbReference>